<evidence type="ECO:0000313" key="1">
    <source>
        <dbReference type="EMBL" id="STD58817.1"/>
    </source>
</evidence>
<sequence length="292" mass="34739">MMNKRYSLHKIHNESSCPFDESAYSKFKFGDTEVAHIFAEDLFNGFIKEFGEEIIDQKEIILFPSPYHSIPTASNFLCAYFKEHLNYFLFEHGKSACVEGKIHRKQTYVQDYGNMSFEERMTLISNDTYYIDKSFVDGKFCIFIDDIKITGSHEKTVDKILKEYDVNGEFIFVYFAELMNNEIHPKIENHYNYFKIKSAKDLVDVMNSDHFSFNTRITKYILLMEEQDFDFIYQNLSKQMLKQMLLLAISNNYHQVDEYKQNIIKLKDNLQWQLTYKKDKDKILTHQNSQSV</sequence>
<proteinExistence type="predicted"/>
<gene>
    <name evidence="1" type="ORF">NCTC13456_02444</name>
</gene>
<accession>A0A376GKA1</accession>
<dbReference type="InterPro" id="IPR028944">
    <property type="entry name" value="PRTase_ComF-like"/>
</dbReference>
<protein>
    <recommendedName>
        <fullName evidence="3">PRTase ComF-like</fullName>
    </recommendedName>
</protein>
<evidence type="ECO:0008006" key="3">
    <source>
        <dbReference type="Google" id="ProtNLM"/>
    </source>
</evidence>
<organism evidence="1 2">
    <name type="scientific">Empedobacter falsenii</name>
    <dbReference type="NCBI Taxonomy" id="343874"/>
    <lineage>
        <taxon>Bacteria</taxon>
        <taxon>Pseudomonadati</taxon>
        <taxon>Bacteroidota</taxon>
        <taxon>Flavobacteriia</taxon>
        <taxon>Flavobacteriales</taxon>
        <taxon>Weeksellaceae</taxon>
        <taxon>Empedobacter</taxon>
    </lineage>
</organism>
<dbReference type="Pfam" id="PF15610">
    <property type="entry name" value="PRTase_3"/>
    <property type="match status" value="1"/>
</dbReference>
<dbReference type="STRING" id="343874.GCA_000805695_02099"/>
<name>A0A376GKA1_9FLAO</name>
<reference evidence="1 2" key="1">
    <citation type="submission" date="2018-06" db="EMBL/GenBank/DDBJ databases">
        <authorList>
            <consortium name="Pathogen Informatics"/>
            <person name="Doyle S."/>
        </authorList>
    </citation>
    <scope>NUCLEOTIDE SEQUENCE [LARGE SCALE GENOMIC DNA]</scope>
    <source>
        <strain evidence="1 2">NCTC13456</strain>
    </source>
</reference>
<dbReference type="Proteomes" id="UP000254737">
    <property type="component" value="Unassembled WGS sequence"/>
</dbReference>
<dbReference type="EMBL" id="UFXS01000001">
    <property type="protein sequence ID" value="STD58817.1"/>
    <property type="molecule type" value="Genomic_DNA"/>
</dbReference>
<dbReference type="AlphaFoldDB" id="A0A376GKA1"/>
<evidence type="ECO:0000313" key="2">
    <source>
        <dbReference type="Proteomes" id="UP000254737"/>
    </source>
</evidence>